<dbReference type="FunFam" id="2.60.120.260:FF:000010">
    <property type="entry name" value="Laminin subunit beta 1"/>
    <property type="match status" value="1"/>
</dbReference>
<feature type="disulfide bond" evidence="22">
    <location>
        <begin position="1126"/>
        <end position="1143"/>
    </location>
</feature>
<keyword evidence="7" id="KW-0084">Basement membrane</keyword>
<dbReference type="InterPro" id="IPR050440">
    <property type="entry name" value="Laminin/Netrin_ECM"/>
</dbReference>
<feature type="disulfide bond" evidence="22">
    <location>
        <begin position="1172"/>
        <end position="1184"/>
    </location>
</feature>
<evidence type="ECO:0000256" key="5">
    <source>
        <dbReference type="ARBA" id="ARBA00022729"/>
    </source>
</evidence>
<dbReference type="Pfam" id="PF23219">
    <property type="entry name" value="LAMB1"/>
    <property type="match status" value="1"/>
</dbReference>
<dbReference type="SUPFAM" id="SSF57997">
    <property type="entry name" value="Tropomyosin"/>
    <property type="match status" value="1"/>
</dbReference>
<feature type="disulfide bond" evidence="22">
    <location>
        <begin position="985"/>
        <end position="994"/>
    </location>
</feature>
<feature type="disulfide bond" evidence="22">
    <location>
        <begin position="860"/>
        <end position="872"/>
    </location>
</feature>
<organism evidence="28 29">
    <name type="scientific">Crotalus adamanteus</name>
    <name type="common">Eastern diamondback rattlesnake</name>
    <dbReference type="NCBI Taxonomy" id="8729"/>
    <lineage>
        <taxon>Eukaryota</taxon>
        <taxon>Metazoa</taxon>
        <taxon>Chordata</taxon>
        <taxon>Craniata</taxon>
        <taxon>Vertebrata</taxon>
        <taxon>Euteleostomi</taxon>
        <taxon>Lepidosauria</taxon>
        <taxon>Squamata</taxon>
        <taxon>Bifurcata</taxon>
        <taxon>Unidentata</taxon>
        <taxon>Episquamata</taxon>
        <taxon>Toxicofera</taxon>
        <taxon>Serpentes</taxon>
        <taxon>Colubroidea</taxon>
        <taxon>Viperidae</taxon>
        <taxon>Crotalinae</taxon>
        <taxon>Crotalus</taxon>
    </lineage>
</organism>
<feature type="domain" description="Laminin EGF-like" evidence="25">
    <location>
        <begin position="315"/>
        <end position="378"/>
    </location>
</feature>
<dbReference type="PROSITE" id="PS00022">
    <property type="entry name" value="EGF_1"/>
    <property type="match status" value="1"/>
</dbReference>
<keyword evidence="9 23" id="KW-0175">Coiled coil</keyword>
<dbReference type="InterPro" id="IPR056863">
    <property type="entry name" value="LMN_ATRN_NET-like_EGF"/>
</dbReference>
<comment type="subcellular location">
    <subcellularLocation>
        <location evidence="1">Secreted</location>
        <location evidence="1">Extracellular space</location>
        <location evidence="1">Extracellular matrix</location>
        <location evidence="1">Basement membrane</location>
    </subcellularLocation>
</comment>
<feature type="disulfide bond" evidence="22">
    <location>
        <begin position="881"/>
        <end position="890"/>
    </location>
</feature>
<keyword evidence="4" id="KW-0597">Phosphoprotein</keyword>
<evidence type="ECO:0000256" key="3">
    <source>
        <dbReference type="ARBA" id="ARBA00022530"/>
    </source>
</evidence>
<evidence type="ECO:0000259" key="26">
    <source>
        <dbReference type="PROSITE" id="PS51116"/>
    </source>
</evidence>
<dbReference type="PROSITE" id="PS50027">
    <property type="entry name" value="EGF_LAM_2"/>
    <property type="match status" value="11"/>
</dbReference>
<feature type="disulfide bond" evidence="22">
    <location>
        <begin position="1145"/>
        <end position="1154"/>
    </location>
</feature>
<dbReference type="SMART" id="SM00181">
    <property type="entry name" value="EGF"/>
    <property type="match status" value="7"/>
</dbReference>
<feature type="disulfide bond" evidence="22">
    <location>
        <begin position="1096"/>
        <end position="1105"/>
    </location>
</feature>
<reference evidence="28 29" key="1">
    <citation type="journal article" date="2024" name="Proc. Natl. Acad. Sci. U.S.A.">
        <title>The genetic regulatory architecture and epigenomic basis for age-related changes in rattlesnake venom.</title>
        <authorList>
            <person name="Hogan M.P."/>
            <person name="Holding M.L."/>
            <person name="Nystrom G.S."/>
            <person name="Colston T.J."/>
            <person name="Bartlett D.A."/>
            <person name="Mason A.J."/>
            <person name="Ellsworth S.A."/>
            <person name="Rautsaw R.M."/>
            <person name="Lawrence K.C."/>
            <person name="Strickland J.L."/>
            <person name="He B."/>
            <person name="Fraser P."/>
            <person name="Margres M.J."/>
            <person name="Gilbert D.M."/>
            <person name="Gibbs H.L."/>
            <person name="Parkinson C.L."/>
            <person name="Rokyta D.R."/>
        </authorList>
    </citation>
    <scope>NUCLEOTIDE SEQUENCE [LARGE SCALE GENOMIC DNA]</scope>
    <source>
        <strain evidence="28">DRR0105</strain>
    </source>
</reference>
<evidence type="ECO:0000256" key="6">
    <source>
        <dbReference type="ARBA" id="ARBA00022737"/>
    </source>
</evidence>
<gene>
    <name evidence="28" type="ORF">NXF25_004765</name>
</gene>
<feature type="disulfide bond" evidence="22">
    <location>
        <begin position="1174"/>
        <end position="1191"/>
    </location>
</feature>
<feature type="disulfide bond" evidence="22">
    <location>
        <begin position="925"/>
        <end position="934"/>
    </location>
</feature>
<feature type="disulfide bond" evidence="22">
    <location>
        <begin position="862"/>
        <end position="879"/>
    </location>
</feature>
<dbReference type="PROSITE" id="PS01248">
    <property type="entry name" value="EGF_LAM_1"/>
    <property type="match status" value="5"/>
</dbReference>
<evidence type="ECO:0000256" key="18">
    <source>
        <dbReference type="ARBA" id="ARBA00076958"/>
    </source>
</evidence>
<dbReference type="Gene3D" id="2.60.120.260">
    <property type="entry name" value="Galactose-binding domain-like"/>
    <property type="match status" value="1"/>
</dbReference>
<evidence type="ECO:0000256" key="9">
    <source>
        <dbReference type="ARBA" id="ARBA00023054"/>
    </source>
</evidence>
<dbReference type="SMART" id="SM00136">
    <property type="entry name" value="LamNT"/>
    <property type="match status" value="1"/>
</dbReference>
<keyword evidence="5" id="KW-0732">Signal</keyword>
<dbReference type="FunFam" id="2.10.25.10:FF:000074">
    <property type="entry name" value="Laminin subunit alpha"/>
    <property type="match status" value="1"/>
</dbReference>
<dbReference type="FunFam" id="2.10.25.10:FF:000065">
    <property type="entry name" value="Laminin subunit beta 1"/>
    <property type="match status" value="1"/>
</dbReference>
<feature type="coiled-coil region" evidence="23">
    <location>
        <begin position="1499"/>
        <end position="1547"/>
    </location>
</feature>
<evidence type="ECO:0000256" key="1">
    <source>
        <dbReference type="ARBA" id="ARBA00004302"/>
    </source>
</evidence>
<feature type="disulfide bond" evidence="22">
    <location>
        <begin position="1193"/>
        <end position="1202"/>
    </location>
</feature>
<evidence type="ECO:0000259" key="27">
    <source>
        <dbReference type="PROSITE" id="PS51117"/>
    </source>
</evidence>
<dbReference type="InterPro" id="IPR013015">
    <property type="entry name" value="Laminin_IV_B"/>
</dbReference>
<feature type="domain" description="Laminin EGF-like" evidence="25">
    <location>
        <begin position="812"/>
        <end position="859"/>
    </location>
</feature>
<evidence type="ECO:0000256" key="2">
    <source>
        <dbReference type="ARBA" id="ARBA00022525"/>
    </source>
</evidence>
<dbReference type="FunFam" id="2.10.25.10:FF:000135">
    <property type="entry name" value="Laminin subunit beta 4"/>
    <property type="match status" value="2"/>
</dbReference>
<dbReference type="Gene3D" id="2.170.300.10">
    <property type="entry name" value="Tie2 ligand-binding domain superfamily"/>
    <property type="match status" value="1"/>
</dbReference>
<feature type="domain" description="Laminin IV type B" evidence="26">
    <location>
        <begin position="593"/>
        <end position="806"/>
    </location>
</feature>
<feature type="disulfide bond" evidence="22">
    <location>
        <begin position="1124"/>
        <end position="1136"/>
    </location>
</feature>
<dbReference type="PRINTS" id="PR00011">
    <property type="entry name" value="EGFLAMININ"/>
</dbReference>
<dbReference type="Pfam" id="PF00055">
    <property type="entry name" value="Laminin_N"/>
    <property type="match status" value="1"/>
</dbReference>
<feature type="domain" description="Laminin EGF-like" evidence="25">
    <location>
        <begin position="1172"/>
        <end position="1218"/>
    </location>
</feature>
<evidence type="ECO:0000313" key="28">
    <source>
        <dbReference type="EMBL" id="KAK9405991.1"/>
    </source>
</evidence>
<keyword evidence="3" id="KW-0272">Extracellular matrix</keyword>
<evidence type="ECO:0000256" key="22">
    <source>
        <dbReference type="PROSITE-ProRule" id="PRU00460"/>
    </source>
</evidence>
<dbReference type="InterPro" id="IPR008211">
    <property type="entry name" value="Laminin_N"/>
</dbReference>
<feature type="coiled-coil region" evidence="23">
    <location>
        <begin position="1764"/>
        <end position="1808"/>
    </location>
</feature>
<dbReference type="GO" id="GO:0031175">
    <property type="term" value="P:neuron projection development"/>
    <property type="evidence" value="ECO:0007669"/>
    <property type="project" value="UniProtKB-ARBA"/>
</dbReference>
<feature type="region of interest" description="Disordered" evidence="24">
    <location>
        <begin position="1376"/>
        <end position="1401"/>
    </location>
</feature>
<keyword evidence="12 22" id="KW-0424">Laminin EGF-like domain</keyword>
<dbReference type="PROSITE" id="PS51116">
    <property type="entry name" value="LAMININ_IVB"/>
    <property type="match status" value="1"/>
</dbReference>
<dbReference type="InterPro" id="IPR000742">
    <property type="entry name" value="EGF"/>
</dbReference>
<dbReference type="FunFam" id="2.10.25.10:FF:000084">
    <property type="entry name" value="Laminin subunit alpha 3"/>
    <property type="match status" value="1"/>
</dbReference>
<dbReference type="InterPro" id="IPR002049">
    <property type="entry name" value="LE_dom"/>
</dbReference>
<keyword evidence="29" id="KW-1185">Reference proteome</keyword>
<keyword evidence="6" id="KW-0677">Repeat</keyword>
<dbReference type="FunFam" id="2.170.300.10:FF:000001">
    <property type="entry name" value="Laminin subunit beta-1"/>
    <property type="match status" value="1"/>
</dbReference>
<dbReference type="FunFam" id="2.10.25.10:FF:000011">
    <property type="entry name" value="Cadherin EGF LAG seven-pass G-type receptor"/>
    <property type="match status" value="1"/>
</dbReference>
<dbReference type="SMART" id="SM00180">
    <property type="entry name" value="EGF_Lam"/>
    <property type="match status" value="13"/>
</dbReference>
<dbReference type="FunFam" id="2.10.25.10:FF:000145">
    <property type="entry name" value="Laminin subunit beta 1"/>
    <property type="match status" value="1"/>
</dbReference>
<evidence type="ECO:0000256" key="8">
    <source>
        <dbReference type="ARBA" id="ARBA00022889"/>
    </source>
</evidence>
<feature type="coiled-coil region" evidence="23">
    <location>
        <begin position="1284"/>
        <end position="1311"/>
    </location>
</feature>
<dbReference type="FunFam" id="2.10.25.10:FF:000083">
    <property type="entry name" value="Laminin subunit alpha"/>
    <property type="match status" value="1"/>
</dbReference>
<evidence type="ECO:0000259" key="25">
    <source>
        <dbReference type="PROSITE" id="PS50027"/>
    </source>
</evidence>
<feature type="coiled-coil region" evidence="23">
    <location>
        <begin position="1616"/>
        <end position="1730"/>
    </location>
</feature>
<comment type="caution">
    <text evidence="28">The sequence shown here is derived from an EMBL/GenBank/DDBJ whole genome shotgun (WGS) entry which is preliminary data.</text>
</comment>
<dbReference type="GO" id="GO:0005606">
    <property type="term" value="C:laminin-1 complex"/>
    <property type="evidence" value="ECO:0007669"/>
    <property type="project" value="UniProtKB-ARBA"/>
</dbReference>
<dbReference type="FunFam" id="2.10.25.10:FF:000138">
    <property type="entry name" value="Laminin subunit beta 1"/>
    <property type="match status" value="1"/>
</dbReference>
<dbReference type="EMBL" id="JAOTOJ010000002">
    <property type="protein sequence ID" value="KAK9405991.1"/>
    <property type="molecule type" value="Genomic_DNA"/>
</dbReference>
<dbReference type="SUPFAM" id="SSF57196">
    <property type="entry name" value="EGF/Laminin"/>
    <property type="match status" value="13"/>
</dbReference>
<feature type="disulfide bond" evidence="22">
    <location>
        <begin position="1039"/>
        <end position="1048"/>
    </location>
</feature>
<keyword evidence="10 22" id="KW-1015">Disulfide bond</keyword>
<evidence type="ECO:0000256" key="17">
    <source>
        <dbReference type="ARBA" id="ARBA00076920"/>
    </source>
</evidence>
<proteinExistence type="predicted"/>
<protein>
    <recommendedName>
        <fullName evidence="14">Laminin subunit beta-1</fullName>
    </recommendedName>
    <alternativeName>
        <fullName evidence="17">Laminin B1 chain</fullName>
    </alternativeName>
    <alternativeName>
        <fullName evidence="15">Laminin-1 subunit beta</fullName>
    </alternativeName>
    <alternativeName>
        <fullName evidence="19">Laminin-10 subunit beta</fullName>
    </alternativeName>
    <alternativeName>
        <fullName evidence="16">Laminin-12 subunit beta</fullName>
    </alternativeName>
    <alternativeName>
        <fullName evidence="20">Laminin-2 subunit beta</fullName>
    </alternativeName>
    <alternativeName>
        <fullName evidence="18">Laminin-6 subunit beta</fullName>
    </alternativeName>
    <alternativeName>
        <fullName evidence="21">Laminin-8 subunit beta</fullName>
    </alternativeName>
</protein>
<evidence type="ECO:0000256" key="23">
    <source>
        <dbReference type="SAM" id="Coils"/>
    </source>
</evidence>
<feature type="disulfide bond" evidence="22">
    <location>
        <begin position="537"/>
        <end position="551"/>
    </location>
</feature>
<keyword evidence="2" id="KW-0964">Secreted</keyword>
<sequence length="1827" mass="201606">MGAGLFCAFGHHQIPAESGPRFSFGPVANFFRLSLMFGAAVTPAPAASGIRAWGFLLAVLGGVLCQEPEHPHGCSHGSCYPATGDLLVGRADRLSVTSTCGLRHPQPYCIVSHLQDEKKCFVCDSRRPYDPVSNRNSHRIENVITAFARYRKKTWWQSENGVEEVSIRLDLEAEFHFTHLIMTFKTFRPAAMLVERSADFGRTWQVYRYFAYDCAASFPTASLGPLRRVDDVICESRYSDIEPSTEGEVIYRVLDPAIPIHDPYSPKIQNLLKVTNLRMNLTRLHTLGDNLLDSRREIKEKYYFAVYEMVLRGNCFCYGHASECAPLTGNPTAVESMVHGRCVCKHNTKGLNCELCKDFYHDLPWRPAEGRRTNACKKCNCNEHSHWCHFDMAVYLATGNIHGGVCDDCQHNTMGHHCQFCKPFYYKDPTKDIRDPGMCRACDCDPDGTLDGGVCDTHDDPMLGLIAGQCRCKEHVEGPRCDRCKSGFFGLSAENPQGCQRCQCDPRGTVQEGPRCDAITGDCFCKRLVSGRSCNQCLPEHWALSLDLRGCRPCDCDVGGAYDNQCATETGQCRCRSHIVGRQCNQVQTGYYRIVLDHYTYEAEEARLHQGAEVIQRVHLSGRPVTWTGLGFARVLEGSVVQFHVNNVPFSMEYDLLLRYEPQFPGKWEKVKVSVVRPGPVPSSSPCGNIIPADDLMSTALLPTSRYIVLPQPVCLEQGIRYTIRVEFTHSGGREHLQGAAVLLDSLVLVPRYSSLEMFIAGDAASIARKETFERYRCAQQARPVIKGPAPEACANLLTSMSAIIHQGALPCQCDLQGSLSLECNPDGGQCQCKPHVMGRRCERCTPGTFGFGPGGCKPCQCHSQGSLSSFCDNFSGQCPCRAGVFGPHCDHCQAGHWGFPNCRPCQCNGRSEECESRTGSCLHCRGHTEGNRCESCVAGYYGNPVLSLGGQCRPCPCPEAPGSGRHFAATCHQDNPSGTVLCSCLGGYTGPRCDECAPGYYGNPWQVRGRCQPCACNNNIDLADPKSCDRRTGQCLRCLYHTEGDQCQHCQRGYYGDATRHTCRRCSCNHLGTVQNKCSSQEECQCDRHSGQCQCLPNVQGQNCDRCAPNFWNLTSGQGCQPCDCHSYYSLSPACNQFTGQCQCRPGFGGRTCSECQENHWGQPGQQCRACDCDPRGIEKPQCHRTTGHCSCRPGVSGVRCDQCSRGFAGDFPACQPCHQCFGDWDRIVQDLAAHTRSLMQRAQQLHQTGLAGAFEGPFRRLQDKLSAIQAVVSARNATAATITHLLRNMDDVRQEIADVTETLTQLEGLLTATQDKNFNANHALGTLERGVRSLNFSLEDLKHQLNILINTNVLGVYDSVYQSFVQSRKAEHQANASTLAVPSPVTQSAASRRRTEHLMTSRREAFNRQNAANRRGLGDLSTRTRGLSLDQINEKVCGAQGDTPCAINSCGGAGCYDEDGRRHCGGLHCDGAVATADNALDRARHVEEELHHAVSEVESLLHQVSNAKARAAEAKQRAQAALDHANATKARLEHSNKALRDLIQQVKEFLNLEGADPDSIALVASRVLELSIPASPVQIHHLAEEIKERVSSLANVDAILDQTAGDVRIAGQLLQDARRANARAESVKNAAEAVKRALDDAKRAQSAAEKAINSADSDIQHTNTVVNEINRKTANAEVELAAAKKRVGHLDRQVDVLKMKRANNILTATRAEETASAAKNRAEEAEQVLQGPLGDQYRTMQELVERKAQHVVGARKKAEHLRDEAKGLLRDAHEKLRRLSKLEETYEENERLLQVKAAQLDGLEAKMRSILKDINEQIQIYNTCQ</sequence>
<feature type="compositionally biased region" description="Polar residues" evidence="24">
    <location>
        <begin position="1376"/>
        <end position="1392"/>
    </location>
</feature>
<dbReference type="Pfam" id="PF24973">
    <property type="entry name" value="EGF_LMN_ATRN"/>
    <property type="match status" value="2"/>
</dbReference>
<dbReference type="FunFam" id="2.170.300.10:FF:000004">
    <property type="entry name" value="Laminin subunit beta 1"/>
    <property type="match status" value="1"/>
</dbReference>
<feature type="domain" description="Laminin EGF-like" evidence="25">
    <location>
        <begin position="1124"/>
        <end position="1171"/>
    </location>
</feature>
<comment type="caution">
    <text evidence="22">Lacks conserved residue(s) required for the propagation of feature annotation.</text>
</comment>
<evidence type="ECO:0000256" key="16">
    <source>
        <dbReference type="ARBA" id="ARBA00075415"/>
    </source>
</evidence>
<feature type="domain" description="Laminin N-terminal" evidence="27">
    <location>
        <begin position="75"/>
        <end position="314"/>
    </location>
</feature>
<feature type="disulfide bond" evidence="22">
    <location>
        <begin position="472"/>
        <end position="481"/>
    </location>
</feature>
<evidence type="ECO:0000256" key="14">
    <source>
        <dbReference type="ARBA" id="ARBA00071083"/>
    </source>
</evidence>
<feature type="domain" description="Laminin EGF-like" evidence="25">
    <location>
        <begin position="502"/>
        <end position="553"/>
    </location>
</feature>
<feature type="domain" description="Laminin EGF-like" evidence="25">
    <location>
        <begin position="860"/>
        <end position="905"/>
    </location>
</feature>
<feature type="disulfide bond" evidence="22">
    <location>
        <begin position="344"/>
        <end position="353"/>
    </location>
</feature>
<dbReference type="FunFam" id="2.10.25.10:FF:000130">
    <property type="entry name" value="Laminin subunit beta 1"/>
    <property type="match status" value="1"/>
</dbReference>
<comment type="subunit">
    <text evidence="13">Laminin is a complex glycoprotein, consisting of three different polypeptide chains (alpha, beta, gamma), which are bound to each other by disulfide bonds into a cross-shaped molecule comprising one long and three short arms with globules at each end. Beta-1 is a subunit of laminin-1 (laminin-111 or EHS laminin), laminin-2 (laminin-211 or merosin), laminin-6 (laminin-311 or K-laminin), laminin-8 (laminin-411), laminin-10 (laminin-511) and laminin-12 (laminin-213). Interacts with ITGB1.</text>
</comment>
<evidence type="ECO:0000256" key="24">
    <source>
        <dbReference type="SAM" id="MobiDB-lite"/>
    </source>
</evidence>
<dbReference type="Pfam" id="PF00053">
    <property type="entry name" value="EGF_laminin"/>
    <property type="match status" value="11"/>
</dbReference>
<evidence type="ECO:0000256" key="20">
    <source>
        <dbReference type="ARBA" id="ARBA00083431"/>
    </source>
</evidence>
<feature type="disulfide bond" evidence="22">
    <location>
        <begin position="814"/>
        <end position="831"/>
    </location>
</feature>
<dbReference type="Pfam" id="PF21199">
    <property type="entry name" value="LAMININ_IV_B"/>
    <property type="match status" value="1"/>
</dbReference>
<keyword evidence="8" id="KW-0130">Cell adhesion</keyword>
<dbReference type="PANTHER" id="PTHR10574:SF36">
    <property type="entry name" value="LAMININ SUBUNIT BETA-2"/>
    <property type="match status" value="1"/>
</dbReference>
<evidence type="ECO:0000256" key="7">
    <source>
        <dbReference type="ARBA" id="ARBA00022869"/>
    </source>
</evidence>
<dbReference type="FunFam" id="2.10.25.10:FF:000101">
    <property type="entry name" value="Laminin subunit beta 1"/>
    <property type="match status" value="1"/>
</dbReference>
<dbReference type="PROSITE" id="PS51117">
    <property type="entry name" value="LAMININ_NTER"/>
    <property type="match status" value="1"/>
</dbReference>
<dbReference type="GO" id="GO:0007155">
    <property type="term" value="P:cell adhesion"/>
    <property type="evidence" value="ECO:0007669"/>
    <property type="project" value="UniProtKB-KW"/>
</dbReference>
<dbReference type="CDD" id="cd00055">
    <property type="entry name" value="EGF_Lam"/>
    <property type="match status" value="13"/>
</dbReference>
<evidence type="ECO:0000256" key="4">
    <source>
        <dbReference type="ARBA" id="ARBA00022553"/>
    </source>
</evidence>
<feature type="domain" description="Laminin EGF-like" evidence="25">
    <location>
        <begin position="442"/>
        <end position="501"/>
    </location>
</feature>
<evidence type="ECO:0000256" key="19">
    <source>
        <dbReference type="ARBA" id="ARBA00082919"/>
    </source>
</evidence>
<feature type="disulfide bond" evidence="22">
    <location>
        <begin position="833"/>
        <end position="842"/>
    </location>
</feature>
<name>A0AAW1BUA1_CROAD</name>
<evidence type="ECO:0000256" key="21">
    <source>
        <dbReference type="ARBA" id="ARBA00083813"/>
    </source>
</evidence>
<dbReference type="GO" id="GO:0009887">
    <property type="term" value="P:animal organ morphogenesis"/>
    <property type="evidence" value="ECO:0007669"/>
    <property type="project" value="TreeGrafter"/>
</dbReference>
<dbReference type="Proteomes" id="UP001474421">
    <property type="component" value="Unassembled WGS sequence"/>
</dbReference>
<feature type="disulfide bond" evidence="22">
    <location>
        <begin position="812"/>
        <end position="824"/>
    </location>
</feature>
<evidence type="ECO:0000313" key="29">
    <source>
        <dbReference type="Proteomes" id="UP001474421"/>
    </source>
</evidence>
<evidence type="ECO:0000256" key="12">
    <source>
        <dbReference type="ARBA" id="ARBA00023292"/>
    </source>
</evidence>
<dbReference type="InterPro" id="IPR056558">
    <property type="entry name" value="LAMB1-4_helical"/>
</dbReference>
<evidence type="ECO:0000256" key="15">
    <source>
        <dbReference type="ARBA" id="ARBA00075282"/>
    </source>
</evidence>
<feature type="domain" description="Laminin EGF-like" evidence="25">
    <location>
        <begin position="956"/>
        <end position="1014"/>
    </location>
</feature>
<dbReference type="GO" id="GO:0009888">
    <property type="term" value="P:tissue development"/>
    <property type="evidence" value="ECO:0007669"/>
    <property type="project" value="TreeGrafter"/>
</dbReference>
<accession>A0AAW1BUA1</accession>
<feature type="domain" description="Laminin EGF-like" evidence="25">
    <location>
        <begin position="1015"/>
        <end position="1066"/>
    </location>
</feature>
<feature type="disulfide bond" evidence="22">
    <location>
        <begin position="525"/>
        <end position="534"/>
    </location>
</feature>
<dbReference type="GO" id="GO:0043259">
    <property type="term" value="C:laminin-10 complex"/>
    <property type="evidence" value="ECO:0007669"/>
    <property type="project" value="UniProtKB-ARBA"/>
</dbReference>
<evidence type="ECO:0000256" key="13">
    <source>
        <dbReference type="ARBA" id="ARBA00065312"/>
    </source>
</evidence>
<feature type="domain" description="Laminin EGF-like" evidence="25">
    <location>
        <begin position="1067"/>
        <end position="1123"/>
    </location>
</feature>
<keyword evidence="11" id="KW-0325">Glycoprotein</keyword>
<dbReference type="CDD" id="cd22299">
    <property type="entry name" value="cc_LAMB2_C"/>
    <property type="match status" value="1"/>
</dbReference>
<evidence type="ECO:0000256" key="11">
    <source>
        <dbReference type="ARBA" id="ARBA00023180"/>
    </source>
</evidence>
<dbReference type="PANTHER" id="PTHR10574">
    <property type="entry name" value="NETRIN/LAMININ-RELATED"/>
    <property type="match status" value="1"/>
</dbReference>
<dbReference type="Gene3D" id="2.10.25.10">
    <property type="entry name" value="Laminin"/>
    <property type="match status" value="11"/>
</dbReference>
<dbReference type="GO" id="GO:0005737">
    <property type="term" value="C:cytoplasm"/>
    <property type="evidence" value="ECO:0007669"/>
    <property type="project" value="UniProtKB-ARBA"/>
</dbReference>
<feature type="domain" description="Laminin EGF-like" evidence="25">
    <location>
        <begin position="906"/>
        <end position="955"/>
    </location>
</feature>
<evidence type="ECO:0000256" key="10">
    <source>
        <dbReference type="ARBA" id="ARBA00023157"/>
    </source>
</evidence>